<keyword evidence="3" id="KW-1185">Reference proteome</keyword>
<proteinExistence type="predicted"/>
<dbReference type="InterPro" id="IPR025724">
    <property type="entry name" value="GAG-pre-integrase_dom"/>
</dbReference>
<evidence type="ECO:0000313" key="2">
    <source>
        <dbReference type="EMBL" id="GJS78814.1"/>
    </source>
</evidence>
<gene>
    <name evidence="2" type="ORF">Tco_0728695</name>
</gene>
<comment type="caution">
    <text evidence="2">The sequence shown here is derived from an EMBL/GenBank/DDBJ whole genome shotgun (WGS) entry which is preliminary data.</text>
</comment>
<evidence type="ECO:0000313" key="3">
    <source>
        <dbReference type="Proteomes" id="UP001151760"/>
    </source>
</evidence>
<dbReference type="EMBL" id="BQNB010010553">
    <property type="protein sequence ID" value="GJS78814.1"/>
    <property type="molecule type" value="Genomic_DNA"/>
</dbReference>
<dbReference type="Proteomes" id="UP001151760">
    <property type="component" value="Unassembled WGS sequence"/>
</dbReference>
<reference evidence="2" key="1">
    <citation type="journal article" date="2022" name="Int. J. Mol. Sci.">
        <title>Draft Genome of Tanacetum Coccineum: Genomic Comparison of Closely Related Tanacetum-Family Plants.</title>
        <authorList>
            <person name="Yamashiro T."/>
            <person name="Shiraishi A."/>
            <person name="Nakayama K."/>
            <person name="Satake H."/>
        </authorList>
    </citation>
    <scope>NUCLEOTIDE SEQUENCE</scope>
</reference>
<organism evidence="2 3">
    <name type="scientific">Tanacetum coccineum</name>
    <dbReference type="NCBI Taxonomy" id="301880"/>
    <lineage>
        <taxon>Eukaryota</taxon>
        <taxon>Viridiplantae</taxon>
        <taxon>Streptophyta</taxon>
        <taxon>Embryophyta</taxon>
        <taxon>Tracheophyta</taxon>
        <taxon>Spermatophyta</taxon>
        <taxon>Magnoliopsida</taxon>
        <taxon>eudicotyledons</taxon>
        <taxon>Gunneridae</taxon>
        <taxon>Pentapetalae</taxon>
        <taxon>asterids</taxon>
        <taxon>campanulids</taxon>
        <taxon>Asterales</taxon>
        <taxon>Asteraceae</taxon>
        <taxon>Asteroideae</taxon>
        <taxon>Anthemideae</taxon>
        <taxon>Anthemidinae</taxon>
        <taxon>Tanacetum</taxon>
    </lineage>
</organism>
<feature type="domain" description="GAG-pre-integrase" evidence="1">
    <location>
        <begin position="355"/>
        <end position="416"/>
    </location>
</feature>
<protein>
    <submittedName>
        <fullName evidence="2">Retrovirus-related pol polyprotein from transposon TNT 1-94</fullName>
    </submittedName>
</protein>
<accession>A0ABQ4YLU5</accession>
<name>A0ABQ4YLU5_9ASTR</name>
<dbReference type="Pfam" id="PF13976">
    <property type="entry name" value="gag_pre-integrs"/>
    <property type="match status" value="1"/>
</dbReference>
<evidence type="ECO:0000259" key="1">
    <source>
        <dbReference type="Pfam" id="PF13976"/>
    </source>
</evidence>
<reference evidence="2" key="2">
    <citation type="submission" date="2022-01" db="EMBL/GenBank/DDBJ databases">
        <authorList>
            <person name="Yamashiro T."/>
            <person name="Shiraishi A."/>
            <person name="Satake H."/>
            <person name="Nakayama K."/>
        </authorList>
    </citation>
    <scope>NUCLEOTIDE SEQUENCE</scope>
</reference>
<sequence>MSGRDYANQNSDQPCEEECFDFMWPRISNTTVDDNVFNSGSTQEYTSNFKESIERRERSSVDVQILENGNSVSTRLSSKGHDMVDISVVHVSRIFDRFRNMGSNTLGSDFMSQAADDNLFNDGSIQEDIPISEENVGKHETPSTDVQILRNGRNVSTRLSTGGHDVVPTTTMLVLRIFDHFRNMRLNSVGSDYMSHADNQNRTGDQQIRTRTLENADSNVHKRGCLHTVSTTSSLEESVQPEMIRARDIIGHASSSSRMAPVNHAYLCMDVTDCIIRPEIINFPNSSAKNVYQSHVQGEYSDSTHCRILHNEGDTTSYIDLGQTCDNKCRVTFSEHDSEITKDGKVIGRGIRKKGLYVMKLGNKPKDKICLAMIDENSTLWHRRLGHANMRLIQLLASKELVRNLPKLKFDQHLCDA</sequence>